<sequence>MNNECFALEVLALERRTALLLGASGLVGGELLALLLQSDLYRQVTIFVRTPLPLEHEKLQQVVADFARLESYERYFYVDDVFCCLGTTRKKAKTKQQFIQVDYEYTLRAAALAEKCRAKSFLTVSSIGANPCSPFFYQRVKGETEEALQRLSIPSLHIFRPSLLVGKRREFRLGEALAGWLLCRLPFLFVGKWKKYKPVDASQLALAMFYRAASAANGVHIYECDELARIS</sequence>
<accession>A0ABM6AD18</accession>
<proteinExistence type="predicted"/>
<reference evidence="2 3" key="1">
    <citation type="submission" date="2016-02" db="EMBL/GenBank/DDBJ databases">
        <title>Complete genome sequence of Geobacillus subterraneus KCTC 3922T.</title>
        <authorList>
            <person name="Lee D.-W."/>
            <person name="Lee Y.-J."/>
            <person name="Lee S.-J."/>
            <person name="Park G.-S."/>
            <person name="Lee S.-J."/>
            <person name="Shin J.-H."/>
        </authorList>
    </citation>
    <scope>NUCLEOTIDE SEQUENCE [LARGE SCALE GENOMIC DNA]</scope>
    <source>
        <strain evidence="2 3">KCTC 3922</strain>
    </source>
</reference>
<dbReference type="SUPFAM" id="SSF51735">
    <property type="entry name" value="NAD(P)-binding Rossmann-fold domains"/>
    <property type="match status" value="1"/>
</dbReference>
<evidence type="ECO:0000313" key="2">
    <source>
        <dbReference type="EMBL" id="AMX84232.1"/>
    </source>
</evidence>
<organism evidence="2 3">
    <name type="scientific">Geobacillus subterraneus</name>
    <dbReference type="NCBI Taxonomy" id="129338"/>
    <lineage>
        <taxon>Bacteria</taxon>
        <taxon>Bacillati</taxon>
        <taxon>Bacillota</taxon>
        <taxon>Bacilli</taxon>
        <taxon>Bacillales</taxon>
        <taxon>Anoxybacillaceae</taxon>
        <taxon>Geobacillus</taxon>
    </lineage>
</organism>
<name>A0ABM6AD18_9BACL</name>
<dbReference type="Gene3D" id="3.40.50.720">
    <property type="entry name" value="NAD(P)-binding Rossmann-like Domain"/>
    <property type="match status" value="1"/>
</dbReference>
<dbReference type="PANTHER" id="PTHR14097:SF7">
    <property type="entry name" value="OXIDOREDUCTASE HTATIP2"/>
    <property type="match status" value="1"/>
</dbReference>
<dbReference type="RefSeq" id="WP_063166477.1">
    <property type="nucleotide sequence ID" value="NZ_CP014342.1"/>
</dbReference>
<dbReference type="InterPro" id="IPR016040">
    <property type="entry name" value="NAD(P)-bd_dom"/>
</dbReference>
<dbReference type="Pfam" id="PF13460">
    <property type="entry name" value="NAD_binding_10"/>
    <property type="match status" value="1"/>
</dbReference>
<feature type="domain" description="NAD(P)-binding" evidence="1">
    <location>
        <begin position="22"/>
        <end position="136"/>
    </location>
</feature>
<keyword evidence="3" id="KW-1185">Reference proteome</keyword>
<dbReference type="InterPro" id="IPR036291">
    <property type="entry name" value="NAD(P)-bd_dom_sf"/>
</dbReference>
<evidence type="ECO:0000259" key="1">
    <source>
        <dbReference type="Pfam" id="PF13460"/>
    </source>
</evidence>
<dbReference type="Proteomes" id="UP000076226">
    <property type="component" value="Chromosome"/>
</dbReference>
<dbReference type="EMBL" id="CP014342">
    <property type="protein sequence ID" value="AMX84232.1"/>
    <property type="molecule type" value="Genomic_DNA"/>
</dbReference>
<protein>
    <submittedName>
        <fullName evidence="2">Oxidoreductase</fullName>
    </submittedName>
</protein>
<evidence type="ECO:0000313" key="3">
    <source>
        <dbReference type="Proteomes" id="UP000076226"/>
    </source>
</evidence>
<gene>
    <name evidence="2" type="ORF">GS3922_11470</name>
</gene>
<dbReference type="PANTHER" id="PTHR14097">
    <property type="entry name" value="OXIDOREDUCTASE HTATIP2"/>
    <property type="match status" value="1"/>
</dbReference>